<comment type="similarity">
    <text evidence="1">Belongs to the cycloisomerase 2 family.</text>
</comment>
<protein>
    <recommendedName>
        <fullName evidence="4">6-phosphogluconolactonase</fullName>
    </recommendedName>
</protein>
<dbReference type="PANTHER" id="PTHR30344">
    <property type="entry name" value="6-PHOSPHOGLUCONOLACTONASE-RELATED"/>
    <property type="match status" value="1"/>
</dbReference>
<dbReference type="GO" id="GO:0017057">
    <property type="term" value="F:6-phosphogluconolactonase activity"/>
    <property type="evidence" value="ECO:0007669"/>
    <property type="project" value="TreeGrafter"/>
</dbReference>
<evidence type="ECO:0000313" key="2">
    <source>
        <dbReference type="EMBL" id="AXY25004.1"/>
    </source>
</evidence>
<proteinExistence type="inferred from homology"/>
<dbReference type="SUPFAM" id="SSF51004">
    <property type="entry name" value="C-terminal (heme d1) domain of cytochrome cd1-nitrite reductase"/>
    <property type="match status" value="1"/>
</dbReference>
<dbReference type="EMBL" id="CP023434">
    <property type="protein sequence ID" value="AXY25004.1"/>
    <property type="molecule type" value="Genomic_DNA"/>
</dbReference>
<dbReference type="KEGG" id="abae:CL176_02610"/>
<evidence type="ECO:0000313" key="3">
    <source>
        <dbReference type="Proteomes" id="UP000263232"/>
    </source>
</evidence>
<dbReference type="Pfam" id="PF10282">
    <property type="entry name" value="Lactonase"/>
    <property type="match status" value="1"/>
</dbReference>
<evidence type="ECO:0008006" key="4">
    <source>
        <dbReference type="Google" id="ProtNLM"/>
    </source>
</evidence>
<dbReference type="InterPro" id="IPR011048">
    <property type="entry name" value="Haem_d1_sf"/>
</dbReference>
<dbReference type="PANTHER" id="PTHR30344:SF1">
    <property type="entry name" value="6-PHOSPHOGLUCONOLACTONASE"/>
    <property type="match status" value="1"/>
</dbReference>
<evidence type="ECO:0000256" key="1">
    <source>
        <dbReference type="ARBA" id="ARBA00005564"/>
    </source>
</evidence>
<gene>
    <name evidence="2" type="ORF">CL176_02610</name>
</gene>
<keyword evidence="3" id="KW-1185">Reference proteome</keyword>
<dbReference type="OrthoDB" id="9790815at2"/>
<reference evidence="2 3" key="1">
    <citation type="submission" date="2017-09" db="EMBL/GenBank/DDBJ databases">
        <title>Complete genome sequence of Oxytococcus suis strain ZY16052.</title>
        <authorList>
            <person name="Li F."/>
        </authorList>
    </citation>
    <scope>NUCLEOTIDE SEQUENCE [LARGE SCALE GENOMIC DNA]</scope>
    <source>
        <strain evidence="2 3">ZY16052</strain>
    </source>
</reference>
<accession>A0A347WIU7</accession>
<dbReference type="RefSeq" id="WP_118989925.1">
    <property type="nucleotide sequence ID" value="NZ_CP023434.1"/>
</dbReference>
<dbReference type="Proteomes" id="UP000263232">
    <property type="component" value="Chromosome"/>
</dbReference>
<name>A0A347WIU7_9LACT</name>
<dbReference type="Gene3D" id="2.130.10.10">
    <property type="entry name" value="YVTN repeat-like/Quinoprotein amine dehydrogenase"/>
    <property type="match status" value="1"/>
</dbReference>
<dbReference type="InterPro" id="IPR050282">
    <property type="entry name" value="Cycloisomerase_2"/>
</dbReference>
<dbReference type="InterPro" id="IPR019405">
    <property type="entry name" value="Lactonase_7-beta_prop"/>
</dbReference>
<organism evidence="2 3">
    <name type="scientific">Suicoccus acidiformans</name>
    <dbReference type="NCBI Taxonomy" id="2036206"/>
    <lineage>
        <taxon>Bacteria</taxon>
        <taxon>Bacillati</taxon>
        <taxon>Bacillota</taxon>
        <taxon>Bacilli</taxon>
        <taxon>Lactobacillales</taxon>
        <taxon>Aerococcaceae</taxon>
        <taxon>Suicoccus</taxon>
    </lineage>
</organism>
<dbReference type="InterPro" id="IPR015943">
    <property type="entry name" value="WD40/YVTN_repeat-like_dom_sf"/>
</dbReference>
<sequence>MAEYILGGYTNTINKGINTISISEEGKSSNFLTLREMSYPTYIEYDKEAGYIFSIDRNKQKEGGLSVFRINNRQLEWIDTCINSEVAGCHICYDNRNKKIFVSQYHTSKIDIYDLQENQLKPIEGIARSGSSVRKEQTRSRPHCVVLRDDLLYICDLGTDHVAVYLNDESKRYPLLNEISLSAGSGPRHLILSEKSPRAYVIGELNNTLQVISLDNHGLLKEVENVYDLVPDRFKETAHSAAIKMTNDEKYIYTSSRYHDVINVFKINHSGQLEQVQRIESGGLTPRDFTLSRDENYLLVPNLDSNNLVIFERSRETGKLTEISRSTVVPECSRIIAL</sequence>
<dbReference type="AlphaFoldDB" id="A0A347WIU7"/>